<feature type="non-terminal residue" evidence="1">
    <location>
        <position position="1"/>
    </location>
</feature>
<protein>
    <submittedName>
        <fullName evidence="1">Uncharacterized protein</fullName>
    </submittedName>
</protein>
<dbReference type="Proteomes" id="UP001243375">
    <property type="component" value="Unassembled WGS sequence"/>
</dbReference>
<evidence type="ECO:0000313" key="2">
    <source>
        <dbReference type="Proteomes" id="UP001243375"/>
    </source>
</evidence>
<accession>A0ACC2XA16</accession>
<comment type="caution">
    <text evidence="1">The sequence shown here is derived from an EMBL/GenBank/DDBJ whole genome shotgun (WGS) entry which is preliminary data.</text>
</comment>
<reference evidence="1" key="1">
    <citation type="submission" date="2023-04" db="EMBL/GenBank/DDBJ databases">
        <title>Draft Genome sequencing of Naganishia species isolated from polar environments using Oxford Nanopore Technology.</title>
        <authorList>
            <person name="Leo P."/>
            <person name="Venkateswaran K."/>
        </authorList>
    </citation>
    <scope>NUCLEOTIDE SEQUENCE</scope>
    <source>
        <strain evidence="1">MNA-CCFEE 5425</strain>
    </source>
</reference>
<name>A0ACC2XA16_9TREE</name>
<gene>
    <name evidence="1" type="ORF">QFC22_003140</name>
</gene>
<evidence type="ECO:0000313" key="1">
    <source>
        <dbReference type="EMBL" id="KAJ9120240.1"/>
    </source>
</evidence>
<keyword evidence="2" id="KW-1185">Reference proteome</keyword>
<organism evidence="1 2">
    <name type="scientific">Naganishia vaughanmartiniae</name>
    <dbReference type="NCBI Taxonomy" id="1424756"/>
    <lineage>
        <taxon>Eukaryota</taxon>
        <taxon>Fungi</taxon>
        <taxon>Dikarya</taxon>
        <taxon>Basidiomycota</taxon>
        <taxon>Agaricomycotina</taxon>
        <taxon>Tremellomycetes</taxon>
        <taxon>Filobasidiales</taxon>
        <taxon>Filobasidiaceae</taxon>
        <taxon>Naganishia</taxon>
    </lineage>
</organism>
<dbReference type="EMBL" id="JASBWU010000007">
    <property type="protein sequence ID" value="KAJ9120240.1"/>
    <property type="molecule type" value="Genomic_DNA"/>
</dbReference>
<proteinExistence type="predicted"/>
<sequence length="111" mass="12342">EIIAEINQAEVQKLAALEGVQYASFGNAVIDPPNGRIVADGWLDNIDIVAFSHKTKRTTRFDHTRRWDGDITVAYTGKFVLAEEGVGEPSRPAQQVNALNQLREKFRAYGV</sequence>